<dbReference type="RefSeq" id="WP_378155276.1">
    <property type="nucleotide sequence ID" value="NZ_JBHSEC010000019.1"/>
</dbReference>
<dbReference type="PANTHER" id="PTHR31299:SF0">
    <property type="entry name" value="ESTERASE, PUTATIVE (AFU_ORTHOLOGUE AFUA_1G05850)-RELATED"/>
    <property type="match status" value="1"/>
</dbReference>
<dbReference type="PANTHER" id="PTHR31299">
    <property type="entry name" value="ESTERASE, PUTATIVE (AFU_ORTHOLOGUE AFUA_1G05850)-RELATED"/>
    <property type="match status" value="1"/>
</dbReference>
<dbReference type="Gene3D" id="3.40.1660.10">
    <property type="entry name" value="EreA-like (biosynthetic domain)"/>
    <property type="match status" value="1"/>
</dbReference>
<dbReference type="InterPro" id="IPR052036">
    <property type="entry name" value="Hydrolase/PRTase-associated"/>
</dbReference>
<accession>A0ABV8X7I4</accession>
<organism evidence="1 2">
    <name type="scientific">Chungangia koreensis</name>
    <dbReference type="NCBI Taxonomy" id="752657"/>
    <lineage>
        <taxon>Bacteria</taxon>
        <taxon>Bacillati</taxon>
        <taxon>Bacillota</taxon>
        <taxon>Bacilli</taxon>
        <taxon>Lactobacillales</taxon>
        <taxon>Chungangia</taxon>
    </lineage>
</organism>
<dbReference type="PIRSF" id="PIRSF036794">
    <property type="entry name" value="UCP_erythr_ester"/>
    <property type="match status" value="1"/>
</dbReference>
<comment type="caution">
    <text evidence="1">The sequence shown here is derived from an EMBL/GenBank/DDBJ whole genome shotgun (WGS) entry which is preliminary data.</text>
</comment>
<dbReference type="CDD" id="cd14728">
    <property type="entry name" value="Ere-like"/>
    <property type="match status" value="1"/>
</dbReference>
<dbReference type="InterPro" id="IPR007815">
    <property type="entry name" value="Emycin_Estase"/>
</dbReference>
<proteinExistence type="predicted"/>
<reference evidence="2" key="1">
    <citation type="journal article" date="2019" name="Int. J. Syst. Evol. Microbiol.">
        <title>The Global Catalogue of Microorganisms (GCM) 10K type strain sequencing project: providing services to taxonomists for standard genome sequencing and annotation.</title>
        <authorList>
            <consortium name="The Broad Institute Genomics Platform"/>
            <consortium name="The Broad Institute Genome Sequencing Center for Infectious Disease"/>
            <person name="Wu L."/>
            <person name="Ma J."/>
        </authorList>
    </citation>
    <scope>NUCLEOTIDE SEQUENCE [LARGE SCALE GENOMIC DNA]</scope>
    <source>
        <strain evidence="2">CCUG 59778</strain>
    </source>
</reference>
<dbReference type="SUPFAM" id="SSF159501">
    <property type="entry name" value="EreA/ChaN-like"/>
    <property type="match status" value="1"/>
</dbReference>
<name>A0ABV8X7I4_9LACT</name>
<dbReference type="InterPro" id="IPR014622">
    <property type="entry name" value="UCP036794_erythomycin"/>
</dbReference>
<gene>
    <name evidence="1" type="ORF">ACFOZY_10800</name>
</gene>
<evidence type="ECO:0000313" key="2">
    <source>
        <dbReference type="Proteomes" id="UP001595817"/>
    </source>
</evidence>
<sequence>MTRKLIAAIQEQSVPLQNGGLERLLDSIGEANIVMIGEASHGTSEFYKVRAELSKRLITEKGFTVIAVEGDWPSVQSVNQYVKGYGEEGSAARNVLLKSFNRWPTWMWANEEVEGFVEWLKTYNDGKRKEFKTGFYGIDMYSLYESIDEVLNFLSDNKKYEVDLELARKAFSCFEPYNRMPEHYALSTAHFTAECISEVSTLLTSLRKNEELYSTNHEEDLNVVMNAMVAKNAEAYYREMLQDDAISWNTRDMHMVEAINELIRYHGEGTKIIIWEHNTHIGDASATSMKDEGMINVGQLIREQYGKDNTYAVGFGTYKGTVIAADNWGEPTEIMEVPASKLSTWEGQMHAAGEEDKVLIFTEENRHLFNSTIGHRAIGVVYNPEFEAYGNYVPSEVGNRYDGFIYIDQSTALHPLKDEV</sequence>
<keyword evidence="2" id="KW-1185">Reference proteome</keyword>
<dbReference type="Pfam" id="PF05139">
    <property type="entry name" value="Erythro_esteras"/>
    <property type="match status" value="1"/>
</dbReference>
<protein>
    <submittedName>
        <fullName evidence="1">Erythromycin esterase family protein</fullName>
    </submittedName>
</protein>
<evidence type="ECO:0000313" key="1">
    <source>
        <dbReference type="EMBL" id="MFC4410905.1"/>
    </source>
</evidence>
<dbReference type="Gene3D" id="3.30.1870.10">
    <property type="entry name" value="EreA-like, domain 2"/>
    <property type="match status" value="1"/>
</dbReference>
<dbReference type="Proteomes" id="UP001595817">
    <property type="component" value="Unassembled WGS sequence"/>
</dbReference>
<dbReference type="EMBL" id="JBHSEC010000019">
    <property type="protein sequence ID" value="MFC4410905.1"/>
    <property type="molecule type" value="Genomic_DNA"/>
</dbReference>